<evidence type="ECO:0000313" key="4">
    <source>
        <dbReference type="EMBL" id="OME91667.1"/>
    </source>
</evidence>
<dbReference type="InterPro" id="IPR001119">
    <property type="entry name" value="SLH_dom"/>
</dbReference>
<dbReference type="Gene3D" id="2.60.40.10">
    <property type="entry name" value="Immunoglobulins"/>
    <property type="match status" value="2"/>
</dbReference>
<sequence length="491" mass="52568">MKRIACSVLIALAASALYINSSDNVQASAGVPVSDMVGFDAQVAILRLTEGGLHPGDGGRDIQPKAAINRQDFVILIVNALNLGTGELPGGATFKDVPNDHYAFSAIEAAVHAGLVKGVGNGRFGVGQPLTRQDMAVLYQRALQGVTDKETTDGQSTQLELHEGTFSHYAKEAIVLAMELGLFQESTADALNPKGIVTQEEAASVTAKWLKAVEQINLDTTEGEVETPPESPHPIIHGVVTSSSGPSSTTPAVNGSVQPHGGTESLASQSGSPTTIPTAPMDLKFQYVKGQVQLTWTKQPGENYNIYYSEKSGTSYTLFADGANVKSGAYVTSDVRFRETVYYVVEAVNSFGKSSYSNEVSSRPNKISGLQAILNEEDESIGLTWTDTQEGINYHVYYIGPDGVLYRLNDEPVVSRSYLIPNRNMLAGPSGRYTIHVVAVNKLNVSSEPSSEVALDVKKDPEDRITITDPSVALPSEDLDEEPAKEQKTDS</sequence>
<name>A0A1R1B042_PAELA</name>
<feature type="compositionally biased region" description="Basic and acidic residues" evidence="1">
    <location>
        <begin position="482"/>
        <end position="491"/>
    </location>
</feature>
<dbReference type="STRING" id="1401.BK123_19670"/>
<dbReference type="Proteomes" id="UP000187074">
    <property type="component" value="Unassembled WGS sequence"/>
</dbReference>
<feature type="compositionally biased region" description="Basic and acidic residues" evidence="1">
    <location>
        <begin position="455"/>
        <end position="466"/>
    </location>
</feature>
<dbReference type="EMBL" id="MRTF01000006">
    <property type="protein sequence ID" value="OME91667.1"/>
    <property type="molecule type" value="Genomic_DNA"/>
</dbReference>
<evidence type="ECO:0000313" key="5">
    <source>
        <dbReference type="Proteomes" id="UP000187074"/>
    </source>
</evidence>
<protein>
    <submittedName>
        <fullName evidence="4">S-layer protein</fullName>
    </submittedName>
</protein>
<evidence type="ECO:0000256" key="1">
    <source>
        <dbReference type="SAM" id="MobiDB-lite"/>
    </source>
</evidence>
<dbReference type="InterPro" id="IPR036116">
    <property type="entry name" value="FN3_sf"/>
</dbReference>
<dbReference type="OrthoDB" id="5845122at2"/>
<dbReference type="SUPFAM" id="SSF49265">
    <property type="entry name" value="Fibronectin type III"/>
    <property type="match status" value="2"/>
</dbReference>
<feature type="region of interest" description="Disordered" evidence="1">
    <location>
        <begin position="221"/>
        <end position="275"/>
    </location>
</feature>
<feature type="compositionally biased region" description="Low complexity" evidence="1">
    <location>
        <begin position="238"/>
        <end position="251"/>
    </location>
</feature>
<evidence type="ECO:0000259" key="3">
    <source>
        <dbReference type="PROSITE" id="PS51272"/>
    </source>
</evidence>
<feature type="compositionally biased region" description="Polar residues" evidence="1">
    <location>
        <begin position="265"/>
        <end position="275"/>
    </location>
</feature>
<dbReference type="PROSITE" id="PS51272">
    <property type="entry name" value="SLH"/>
    <property type="match status" value="1"/>
</dbReference>
<gene>
    <name evidence="4" type="ORF">BK123_19670</name>
</gene>
<feature type="domain" description="SLH" evidence="3">
    <location>
        <begin position="90"/>
        <end position="153"/>
    </location>
</feature>
<reference evidence="4 5" key="1">
    <citation type="submission" date="2016-11" db="EMBL/GenBank/DDBJ databases">
        <title>Paenibacillus species isolates.</title>
        <authorList>
            <person name="Beno S.M."/>
        </authorList>
    </citation>
    <scope>NUCLEOTIDE SEQUENCE [LARGE SCALE GENOMIC DNA]</scope>
    <source>
        <strain evidence="4 5">FSL F4-0100</strain>
    </source>
</reference>
<dbReference type="InterPro" id="IPR013783">
    <property type="entry name" value="Ig-like_fold"/>
</dbReference>
<dbReference type="Pfam" id="PF00395">
    <property type="entry name" value="SLH"/>
    <property type="match status" value="1"/>
</dbReference>
<dbReference type="RefSeq" id="WP_076324054.1">
    <property type="nucleotide sequence ID" value="NZ_MRTF01000006.1"/>
</dbReference>
<dbReference type="InterPro" id="IPR003961">
    <property type="entry name" value="FN3_dom"/>
</dbReference>
<accession>A0A1R1B042</accession>
<feature type="region of interest" description="Disordered" evidence="1">
    <location>
        <begin position="450"/>
        <end position="491"/>
    </location>
</feature>
<feature type="signal peptide" evidence="2">
    <location>
        <begin position="1"/>
        <end position="27"/>
    </location>
</feature>
<dbReference type="AlphaFoldDB" id="A0A1R1B042"/>
<feature type="chain" id="PRO_5012525832" evidence="2">
    <location>
        <begin position="28"/>
        <end position="491"/>
    </location>
</feature>
<keyword evidence="2" id="KW-0732">Signal</keyword>
<dbReference type="CDD" id="cd00063">
    <property type="entry name" value="FN3"/>
    <property type="match status" value="2"/>
</dbReference>
<organism evidence="4 5">
    <name type="scientific">Paenibacillus lautus</name>
    <name type="common">Bacillus lautus</name>
    <dbReference type="NCBI Taxonomy" id="1401"/>
    <lineage>
        <taxon>Bacteria</taxon>
        <taxon>Bacillati</taxon>
        <taxon>Bacillota</taxon>
        <taxon>Bacilli</taxon>
        <taxon>Bacillales</taxon>
        <taxon>Paenibacillaceae</taxon>
        <taxon>Paenibacillus</taxon>
    </lineage>
</organism>
<comment type="caution">
    <text evidence="4">The sequence shown here is derived from an EMBL/GenBank/DDBJ whole genome shotgun (WGS) entry which is preliminary data.</text>
</comment>
<proteinExistence type="predicted"/>
<evidence type="ECO:0000256" key="2">
    <source>
        <dbReference type="SAM" id="SignalP"/>
    </source>
</evidence>
<dbReference type="SMART" id="SM00060">
    <property type="entry name" value="FN3"/>
    <property type="match status" value="2"/>
</dbReference>